<dbReference type="Gene3D" id="1.10.230.10">
    <property type="entry name" value="Cytochrome P450-Terp, domain 2"/>
    <property type="match status" value="1"/>
</dbReference>
<dbReference type="PIRSF" id="PIRSF001369">
    <property type="entry name" value="Citrate_synth"/>
    <property type="match status" value="1"/>
</dbReference>
<dbReference type="FunFam" id="1.10.230.10:FF:000002">
    <property type="entry name" value="Citrate synthase"/>
    <property type="match status" value="1"/>
</dbReference>
<name>A0A5B8V2P0_9SPHI</name>
<dbReference type="PROSITE" id="PS00480">
    <property type="entry name" value="CITRATE_SYNTHASE"/>
    <property type="match status" value="1"/>
</dbReference>
<gene>
    <name evidence="11" type="ORF">FRZ54_20355</name>
</gene>
<comment type="pathway">
    <text evidence="1 9">Carbohydrate metabolism; tricarboxylic acid cycle; isocitrate from oxaloacetate: step 1/2.</text>
</comment>
<dbReference type="NCBIfam" id="TIGR01798">
    <property type="entry name" value="cit_synth_I"/>
    <property type="match status" value="1"/>
</dbReference>
<evidence type="ECO:0000256" key="1">
    <source>
        <dbReference type="ARBA" id="ARBA00004751"/>
    </source>
</evidence>
<dbReference type="Proteomes" id="UP000321479">
    <property type="component" value="Chromosome"/>
</dbReference>
<dbReference type="Gene3D" id="2.20.28.60">
    <property type="match status" value="1"/>
</dbReference>
<dbReference type="CDD" id="cd06114">
    <property type="entry name" value="EcCS_like"/>
    <property type="match status" value="1"/>
</dbReference>
<evidence type="ECO:0000256" key="9">
    <source>
        <dbReference type="RuleBase" id="RU003370"/>
    </source>
</evidence>
<evidence type="ECO:0000256" key="3">
    <source>
        <dbReference type="ARBA" id="ARBA00022532"/>
    </source>
</evidence>
<dbReference type="OrthoDB" id="9800864at2"/>
<evidence type="ECO:0000256" key="8">
    <source>
        <dbReference type="PIRSR" id="PIRSR001369-1"/>
    </source>
</evidence>
<dbReference type="InterPro" id="IPR016143">
    <property type="entry name" value="Citrate_synth-like_sm_a-sub"/>
</dbReference>
<evidence type="ECO:0000256" key="10">
    <source>
        <dbReference type="RuleBase" id="RU003406"/>
    </source>
</evidence>
<dbReference type="PANTHER" id="PTHR42871">
    <property type="entry name" value="CITRATE SYNTHASE"/>
    <property type="match status" value="1"/>
</dbReference>
<keyword evidence="12" id="KW-1185">Reference proteome</keyword>
<dbReference type="SUPFAM" id="SSF48256">
    <property type="entry name" value="Citrate synthase"/>
    <property type="match status" value="1"/>
</dbReference>
<keyword evidence="3 9" id="KW-0816">Tricarboxylic acid cycle</keyword>
<evidence type="ECO:0000256" key="7">
    <source>
        <dbReference type="PIRNR" id="PIRNR001369"/>
    </source>
</evidence>
<dbReference type="EMBL" id="CP042436">
    <property type="protein sequence ID" value="QEC64816.1"/>
    <property type="molecule type" value="Genomic_DNA"/>
</dbReference>
<dbReference type="UniPathway" id="UPA00223">
    <property type="reaction ID" value="UER00717"/>
</dbReference>
<feature type="active site" evidence="8">
    <location>
        <position position="307"/>
    </location>
</feature>
<dbReference type="InterPro" id="IPR002020">
    <property type="entry name" value="Citrate_synthase"/>
</dbReference>
<dbReference type="PRINTS" id="PR00143">
    <property type="entry name" value="CITRTSNTHASE"/>
</dbReference>
<evidence type="ECO:0000313" key="12">
    <source>
        <dbReference type="Proteomes" id="UP000321479"/>
    </source>
</evidence>
<proteinExistence type="inferred from homology"/>
<dbReference type="InterPro" id="IPR019810">
    <property type="entry name" value="Citrate_synthase_AS"/>
</dbReference>
<dbReference type="GO" id="GO:0005737">
    <property type="term" value="C:cytoplasm"/>
    <property type="evidence" value="ECO:0007669"/>
    <property type="project" value="InterPro"/>
</dbReference>
<dbReference type="PANTHER" id="PTHR42871:SF1">
    <property type="entry name" value="CITRATE SYNTHASE"/>
    <property type="match status" value="1"/>
</dbReference>
<dbReference type="Pfam" id="PF00285">
    <property type="entry name" value="Citrate_synt"/>
    <property type="match status" value="1"/>
</dbReference>
<comment type="catalytic activity">
    <reaction evidence="5 9">
        <text>oxaloacetate + acetyl-CoA + H2O = citrate + CoA + H(+)</text>
        <dbReference type="Rhea" id="RHEA:16845"/>
        <dbReference type="ChEBI" id="CHEBI:15377"/>
        <dbReference type="ChEBI" id="CHEBI:15378"/>
        <dbReference type="ChEBI" id="CHEBI:16452"/>
        <dbReference type="ChEBI" id="CHEBI:16947"/>
        <dbReference type="ChEBI" id="CHEBI:57287"/>
        <dbReference type="ChEBI" id="CHEBI:57288"/>
        <dbReference type="EC" id="2.3.3.16"/>
    </reaction>
</comment>
<reference evidence="11 12" key="1">
    <citation type="journal article" date="2017" name="Curr. Microbiol.">
        <title>Mucilaginibacter ginsenosidivorans sp. nov., Isolated from Soil of Ginseng Field.</title>
        <authorList>
            <person name="Kim M.M."/>
            <person name="Siddiqi M.Z."/>
            <person name="Im W.T."/>
        </authorList>
    </citation>
    <scope>NUCLEOTIDE SEQUENCE [LARGE SCALE GENOMIC DNA]</scope>
    <source>
        <strain evidence="11 12">Gsoil 3017</strain>
    </source>
</reference>
<accession>A0A5B8V2P0</accession>
<evidence type="ECO:0000256" key="5">
    <source>
        <dbReference type="ARBA" id="ARBA00049288"/>
    </source>
</evidence>
<evidence type="ECO:0000256" key="6">
    <source>
        <dbReference type="NCBIfam" id="TIGR01798"/>
    </source>
</evidence>
<dbReference type="NCBIfam" id="NF004126">
    <property type="entry name" value="PRK05614.1"/>
    <property type="match status" value="1"/>
</dbReference>
<dbReference type="InterPro" id="IPR036969">
    <property type="entry name" value="Citrate_synthase_sf"/>
</dbReference>
<dbReference type="GO" id="GO:0036440">
    <property type="term" value="F:citrate synthase activity"/>
    <property type="evidence" value="ECO:0007669"/>
    <property type="project" value="UniProtKB-EC"/>
</dbReference>
<keyword evidence="4 7" id="KW-0808">Transferase</keyword>
<feature type="active site" evidence="8">
    <location>
        <position position="364"/>
    </location>
</feature>
<dbReference type="GO" id="GO:0006099">
    <property type="term" value="P:tricarboxylic acid cycle"/>
    <property type="evidence" value="ECO:0007669"/>
    <property type="project" value="UniProtKB-UniRule"/>
</dbReference>
<dbReference type="InterPro" id="IPR010953">
    <property type="entry name" value="Citrate_synthase_typ-I"/>
</dbReference>
<dbReference type="InterPro" id="IPR016142">
    <property type="entry name" value="Citrate_synth-like_lrg_a-sub"/>
</dbReference>
<sequence>MSETAQLKIGDKTYDFPVIEGTEGEKAIDISKLRDQTGYVTLDIGYKNTGATQSAITFLDGELGVLKYRGYPIEQLASKSSFIEVAYLLIYGELPTEKQLADFQLHISRHTLVHEDMKKFFDGFPSKSHPMGQLSSLVCSLSAFYPESLKSNQSEAELDLSIIKMLGKMATIVSWIYKKSLGHPFIYPRNKYDYVTNFLHMTFGQRTEEIEIDPVIVSAMNTLLILHADHEQNCSTSTVRIVGSSESNIYASVSAGISALWGPLHGGANQAVIEMLEKIKEDGGDTDKWIKKAKDKNDTFRLMGFGHRVYKNFDPRAKIIKKACDDILEKLGIDDEVLEIAKKLEEVALKDNYFIERKLYPNVDFYSGIIYRALGFPTDMFTVLFALGRLPGWIAQWKEMKEHKEPIGRPRQIYVGKVNREYVDIKSR</sequence>
<organism evidence="11 12">
    <name type="scientific">Mucilaginibacter ginsenosidivorans</name>
    <dbReference type="NCBI Taxonomy" id="398053"/>
    <lineage>
        <taxon>Bacteria</taxon>
        <taxon>Pseudomonadati</taxon>
        <taxon>Bacteroidota</taxon>
        <taxon>Sphingobacteriia</taxon>
        <taxon>Sphingobacteriales</taxon>
        <taxon>Sphingobacteriaceae</taxon>
        <taxon>Mucilaginibacter</taxon>
    </lineage>
</organism>
<evidence type="ECO:0000313" key="11">
    <source>
        <dbReference type="EMBL" id="QEC64816.1"/>
    </source>
</evidence>
<evidence type="ECO:0000256" key="4">
    <source>
        <dbReference type="ARBA" id="ARBA00022679"/>
    </source>
</evidence>
<dbReference type="AlphaFoldDB" id="A0A5B8V2P0"/>
<dbReference type="KEGG" id="mgin:FRZ54_20355"/>
<protein>
    <recommendedName>
        <fullName evidence="6 7">Citrate synthase</fullName>
    </recommendedName>
</protein>
<keyword evidence="11" id="KW-0012">Acyltransferase</keyword>
<evidence type="ECO:0000256" key="2">
    <source>
        <dbReference type="ARBA" id="ARBA00010566"/>
    </source>
</evidence>
<dbReference type="InterPro" id="IPR024176">
    <property type="entry name" value="Citrate_synthase_bac-typ"/>
</dbReference>
<comment type="similarity">
    <text evidence="2 7 10">Belongs to the citrate synthase family.</text>
</comment>
<dbReference type="RefSeq" id="WP_147033650.1">
    <property type="nucleotide sequence ID" value="NZ_CP042436.1"/>
</dbReference>
<dbReference type="Gene3D" id="1.10.580.10">
    <property type="entry name" value="Citrate Synthase, domain 1"/>
    <property type="match status" value="1"/>
</dbReference>